<gene>
    <name evidence="11" type="primary">ynaI</name>
    <name evidence="11" type="ORF">CLTEP_23590</name>
</gene>
<keyword evidence="12" id="KW-1185">Reference proteome</keyword>
<evidence type="ECO:0000256" key="4">
    <source>
        <dbReference type="ARBA" id="ARBA00022692"/>
    </source>
</evidence>
<evidence type="ECO:0000313" key="12">
    <source>
        <dbReference type="Proteomes" id="UP000075531"/>
    </source>
</evidence>
<name>A0A151AV95_9CLOT</name>
<dbReference type="Proteomes" id="UP000075531">
    <property type="component" value="Unassembled WGS sequence"/>
</dbReference>
<dbReference type="Gene3D" id="1.10.287.1260">
    <property type="match status" value="1"/>
</dbReference>
<sequence>MKTTMETINVFITFFSENSYKHTKSLGIALIIFLAFLFLRKFLAKRVLNIMLKITSKTKTDMDEKAVMGFQKPIRVLFVVLGIYFPLRYLGYDFHINIVFINKCLSSIIIILISWGLYNLTGEYSVLYEEMRDKFGLKVDKLLFPFVSKSLRVVIVAFAITIVLAEWDINIQMFVTGLGLGGLAISLAAKDAAANIIAGIVIIIEKPFSIGDWIATSEIEGTVEDISFRSTVIRKFGNELVTVPNSSLTTVPITNFSKRGKRRITFNLGLTYSTPKEKIETCVAKIKNMLEEHPDVHKETIFVTFDKFNDSSLDLFLYFFTKTTVWGEYLKVKEDINLKIMEILQQEGVSIAFPSTSIYFENKLLYENKDGILINTNNNKSIN</sequence>
<evidence type="ECO:0000256" key="2">
    <source>
        <dbReference type="ARBA" id="ARBA00008017"/>
    </source>
</evidence>
<evidence type="ECO:0000256" key="3">
    <source>
        <dbReference type="ARBA" id="ARBA00022475"/>
    </source>
</evidence>
<dbReference type="GO" id="GO:0055085">
    <property type="term" value="P:transmembrane transport"/>
    <property type="evidence" value="ECO:0007669"/>
    <property type="project" value="InterPro"/>
</dbReference>
<evidence type="ECO:0000259" key="10">
    <source>
        <dbReference type="Pfam" id="PF21088"/>
    </source>
</evidence>
<feature type="domain" description="Mechanosensitive ion channel MscS C-terminal" evidence="9">
    <location>
        <begin position="264"/>
        <end position="351"/>
    </location>
</feature>
<feature type="transmembrane region" description="Helical" evidence="7">
    <location>
        <begin position="25"/>
        <end position="43"/>
    </location>
</feature>
<feature type="transmembrane region" description="Helical" evidence="7">
    <location>
        <begin position="98"/>
        <end position="121"/>
    </location>
</feature>
<dbReference type="Gene3D" id="2.30.30.60">
    <property type="match status" value="1"/>
</dbReference>
<feature type="transmembrane region" description="Helical" evidence="7">
    <location>
        <begin position="171"/>
        <end position="189"/>
    </location>
</feature>
<evidence type="ECO:0000259" key="8">
    <source>
        <dbReference type="Pfam" id="PF00924"/>
    </source>
</evidence>
<dbReference type="GO" id="GO:0005886">
    <property type="term" value="C:plasma membrane"/>
    <property type="evidence" value="ECO:0007669"/>
    <property type="project" value="UniProtKB-SubCell"/>
</dbReference>
<dbReference type="InterPro" id="IPR049142">
    <property type="entry name" value="MS_channel_1st"/>
</dbReference>
<evidence type="ECO:0000256" key="7">
    <source>
        <dbReference type="SAM" id="Phobius"/>
    </source>
</evidence>
<feature type="transmembrane region" description="Helical" evidence="7">
    <location>
        <begin position="74"/>
        <end position="92"/>
    </location>
</feature>
<evidence type="ECO:0000256" key="5">
    <source>
        <dbReference type="ARBA" id="ARBA00022989"/>
    </source>
</evidence>
<dbReference type="InterPro" id="IPR010920">
    <property type="entry name" value="LSM_dom_sf"/>
</dbReference>
<dbReference type="PATRIC" id="fig|1121338.3.peg.2436"/>
<dbReference type="InterPro" id="IPR023408">
    <property type="entry name" value="MscS_beta-dom_sf"/>
</dbReference>
<dbReference type="Pfam" id="PF00924">
    <property type="entry name" value="MS_channel_2nd"/>
    <property type="match status" value="1"/>
</dbReference>
<proteinExistence type="inferred from homology"/>
<evidence type="ECO:0000256" key="6">
    <source>
        <dbReference type="ARBA" id="ARBA00023136"/>
    </source>
</evidence>
<dbReference type="PANTHER" id="PTHR43634">
    <property type="entry name" value="OW CONDUCTANCE MECHANOSENSITIVE CHANNEL"/>
    <property type="match status" value="1"/>
</dbReference>
<dbReference type="PANTHER" id="PTHR43634:SF2">
    <property type="entry name" value="LOW CONDUCTANCE MECHANOSENSITIVE CHANNEL YNAI"/>
    <property type="match status" value="1"/>
</dbReference>
<dbReference type="InterPro" id="IPR006685">
    <property type="entry name" value="MscS_channel_2nd"/>
</dbReference>
<dbReference type="Gene3D" id="3.30.70.100">
    <property type="match status" value="1"/>
</dbReference>
<dbReference type="InterPro" id="IPR011066">
    <property type="entry name" value="MscS_channel_C_sf"/>
</dbReference>
<organism evidence="11 12">
    <name type="scientific">Clostridium tepidiprofundi DSM 19306</name>
    <dbReference type="NCBI Taxonomy" id="1121338"/>
    <lineage>
        <taxon>Bacteria</taxon>
        <taxon>Bacillati</taxon>
        <taxon>Bacillota</taxon>
        <taxon>Clostridia</taxon>
        <taxon>Eubacteriales</taxon>
        <taxon>Clostridiaceae</taxon>
        <taxon>Clostridium</taxon>
    </lineage>
</organism>
<feature type="domain" description="Mechanosensitive ion channel transmembrane helices 2/3" evidence="10">
    <location>
        <begin position="151"/>
        <end position="190"/>
    </location>
</feature>
<dbReference type="SUPFAM" id="SSF82861">
    <property type="entry name" value="Mechanosensitive channel protein MscS (YggB), transmembrane region"/>
    <property type="match status" value="1"/>
</dbReference>
<dbReference type="EMBL" id="LTBA01000045">
    <property type="protein sequence ID" value="KYH31576.1"/>
    <property type="molecule type" value="Genomic_DNA"/>
</dbReference>
<keyword evidence="6 7" id="KW-0472">Membrane</keyword>
<dbReference type="AlphaFoldDB" id="A0A151AV95"/>
<dbReference type="InterPro" id="IPR045042">
    <property type="entry name" value="YnaI-like"/>
</dbReference>
<dbReference type="RefSeq" id="WP_242863934.1">
    <property type="nucleotide sequence ID" value="NZ_LTBA01000045.1"/>
</dbReference>
<feature type="domain" description="Mechanosensitive ion channel MscS" evidence="8">
    <location>
        <begin position="193"/>
        <end position="258"/>
    </location>
</feature>
<reference evidence="11 12" key="1">
    <citation type="submission" date="2016-02" db="EMBL/GenBank/DDBJ databases">
        <title>Genome sequence of Clostridium tepidiprofundi DSM 19306.</title>
        <authorList>
            <person name="Poehlein A."/>
            <person name="Daniel R."/>
        </authorList>
    </citation>
    <scope>NUCLEOTIDE SEQUENCE [LARGE SCALE GENOMIC DNA]</scope>
    <source>
        <strain evidence="11 12">DSM 19306</strain>
    </source>
</reference>
<keyword evidence="4 7" id="KW-0812">Transmembrane</keyword>
<protein>
    <submittedName>
        <fullName evidence="11">Low conductance mechanosensitive channel YnaI</fullName>
    </submittedName>
</protein>
<dbReference type="SUPFAM" id="SSF50182">
    <property type="entry name" value="Sm-like ribonucleoproteins"/>
    <property type="match status" value="1"/>
</dbReference>
<dbReference type="Pfam" id="PF21082">
    <property type="entry name" value="MS_channel_3rd"/>
    <property type="match status" value="1"/>
</dbReference>
<dbReference type="SUPFAM" id="SSF82689">
    <property type="entry name" value="Mechanosensitive channel protein MscS (YggB), C-terminal domain"/>
    <property type="match status" value="1"/>
</dbReference>
<comment type="caution">
    <text evidence="11">The sequence shown here is derived from an EMBL/GenBank/DDBJ whole genome shotgun (WGS) entry which is preliminary data.</text>
</comment>
<dbReference type="InterPro" id="IPR011014">
    <property type="entry name" value="MscS_channel_TM-2"/>
</dbReference>
<keyword evidence="5 7" id="KW-1133">Transmembrane helix</keyword>
<evidence type="ECO:0000256" key="1">
    <source>
        <dbReference type="ARBA" id="ARBA00004651"/>
    </source>
</evidence>
<comment type="subcellular location">
    <subcellularLocation>
        <location evidence="1">Cell membrane</location>
        <topology evidence="1">Multi-pass membrane protein</topology>
    </subcellularLocation>
</comment>
<dbReference type="STRING" id="1121338.CLTEP_23590"/>
<accession>A0A151AV95</accession>
<dbReference type="Pfam" id="PF21088">
    <property type="entry name" value="MS_channel_1st"/>
    <property type="match status" value="1"/>
</dbReference>
<evidence type="ECO:0000313" key="11">
    <source>
        <dbReference type="EMBL" id="KYH31576.1"/>
    </source>
</evidence>
<keyword evidence="3" id="KW-1003">Cell membrane</keyword>
<feature type="transmembrane region" description="Helical" evidence="7">
    <location>
        <begin position="142"/>
        <end position="165"/>
    </location>
</feature>
<comment type="similarity">
    <text evidence="2">Belongs to the MscS (TC 1.A.23) family.</text>
</comment>
<evidence type="ECO:0000259" key="9">
    <source>
        <dbReference type="Pfam" id="PF21082"/>
    </source>
</evidence>
<dbReference type="InterPro" id="IPR049278">
    <property type="entry name" value="MS_channel_C"/>
</dbReference>